<dbReference type="Pfam" id="PF13231">
    <property type="entry name" value="PMT_2"/>
    <property type="match status" value="1"/>
</dbReference>
<evidence type="ECO:0000313" key="10">
    <source>
        <dbReference type="EMBL" id="RXK47177.1"/>
    </source>
</evidence>
<feature type="transmembrane region" description="Helical" evidence="8">
    <location>
        <begin position="313"/>
        <end position="333"/>
    </location>
</feature>
<dbReference type="InterPro" id="IPR050297">
    <property type="entry name" value="LipidA_mod_glycosyltrf_83"/>
</dbReference>
<dbReference type="InterPro" id="IPR038731">
    <property type="entry name" value="RgtA/B/C-like"/>
</dbReference>
<dbReference type="RefSeq" id="WP_129027857.1">
    <property type="nucleotide sequence ID" value="NZ_SDHY01000007.1"/>
</dbReference>
<evidence type="ECO:0000313" key="11">
    <source>
        <dbReference type="Proteomes" id="UP000289455"/>
    </source>
</evidence>
<evidence type="ECO:0000256" key="8">
    <source>
        <dbReference type="SAM" id="Phobius"/>
    </source>
</evidence>
<organism evidence="10 11">
    <name type="scientific">Aquirufa rosea</name>
    <dbReference type="NCBI Taxonomy" id="2509241"/>
    <lineage>
        <taxon>Bacteria</taxon>
        <taxon>Pseudomonadati</taxon>
        <taxon>Bacteroidota</taxon>
        <taxon>Cytophagia</taxon>
        <taxon>Cytophagales</taxon>
        <taxon>Flectobacillaceae</taxon>
        <taxon>Aquirufa</taxon>
    </lineage>
</organism>
<feature type="transmembrane region" description="Helical" evidence="8">
    <location>
        <begin position="96"/>
        <end position="114"/>
    </location>
</feature>
<keyword evidence="11" id="KW-1185">Reference proteome</keyword>
<evidence type="ECO:0000256" key="4">
    <source>
        <dbReference type="ARBA" id="ARBA00022679"/>
    </source>
</evidence>
<reference evidence="10 11" key="1">
    <citation type="submission" date="2019-01" db="EMBL/GenBank/DDBJ databases">
        <title>Cytophagaceae bacterium strain CAR-16.</title>
        <authorList>
            <person name="Chen W.-M."/>
        </authorList>
    </citation>
    <scope>NUCLEOTIDE SEQUENCE [LARGE SCALE GENOMIC DNA]</scope>
    <source>
        <strain evidence="10 11">CAR-16</strain>
    </source>
</reference>
<evidence type="ECO:0000256" key="1">
    <source>
        <dbReference type="ARBA" id="ARBA00004651"/>
    </source>
</evidence>
<feature type="transmembrane region" description="Helical" evidence="8">
    <location>
        <begin position="286"/>
        <end position="306"/>
    </location>
</feature>
<name>A0A4Q1BXV0_9BACT</name>
<feature type="transmembrane region" description="Helical" evidence="8">
    <location>
        <begin position="121"/>
        <end position="138"/>
    </location>
</feature>
<keyword evidence="2" id="KW-1003">Cell membrane</keyword>
<evidence type="ECO:0000256" key="5">
    <source>
        <dbReference type="ARBA" id="ARBA00022692"/>
    </source>
</evidence>
<dbReference type="GO" id="GO:0005886">
    <property type="term" value="C:plasma membrane"/>
    <property type="evidence" value="ECO:0007669"/>
    <property type="project" value="UniProtKB-SubCell"/>
</dbReference>
<sequence length="510" mass="59461">MKYSLYLFILLKFVLQYSLIDPSYDLQRDEYLHLDQAHHLAWGYISVPPFTSWISWIILQLGNGIFWVHFFPCFFGALTLLVVWKTIESLGGNRFALYLGALSVLLSAILRINTLFQPNSFDVFAWTTCYYLLIRFIQSQQSKWLIYLAVVWGFGFLNKYNIAFLILGLIPALLVSEQRKIFLQKQVYIAAGISLLIILPNLIWQFQHDFPVIYHMKLLTKIQLVHVDRLDFLKNQVLFFIGSFFVLLAACWALLVYPPFKKFQFLFWNLVFTLAIFLYFKAKDYYAVGLYPIYLAFGSVYIAHLLQDGWKKYLQLLALAIPCLMFVPLYSYVFPNKPATSMLAEKEVYQKLGFLRWEDGKEHHIPQDFADMLGWKELAQKLDSISSTLSPSNLDSTILLCDNYGQAGAINYYSKSKSLKAYSMNADYARWIPLDKTIKHVILVKEQDDDDPERSIEKAFFEQVYMAAVRKNHMAREAKISIYVLKNAKFDLNSRLQKEVNQALDMHIDE</sequence>
<feature type="transmembrane region" description="Helical" evidence="8">
    <location>
        <begin position="263"/>
        <end position="280"/>
    </location>
</feature>
<keyword evidence="3" id="KW-0328">Glycosyltransferase</keyword>
<feature type="transmembrane region" description="Helical" evidence="8">
    <location>
        <begin position="187"/>
        <end position="206"/>
    </location>
</feature>
<keyword evidence="4 10" id="KW-0808">Transferase</keyword>
<gene>
    <name evidence="10" type="ORF">ESB04_11320</name>
</gene>
<evidence type="ECO:0000259" key="9">
    <source>
        <dbReference type="Pfam" id="PF13231"/>
    </source>
</evidence>
<feature type="transmembrane region" description="Helical" evidence="8">
    <location>
        <begin position="144"/>
        <end position="175"/>
    </location>
</feature>
<evidence type="ECO:0000256" key="3">
    <source>
        <dbReference type="ARBA" id="ARBA00022676"/>
    </source>
</evidence>
<comment type="caution">
    <text evidence="10">The sequence shown here is derived from an EMBL/GenBank/DDBJ whole genome shotgun (WGS) entry which is preliminary data.</text>
</comment>
<dbReference type="PANTHER" id="PTHR33908">
    <property type="entry name" value="MANNOSYLTRANSFERASE YKCB-RELATED"/>
    <property type="match status" value="1"/>
</dbReference>
<comment type="subcellular location">
    <subcellularLocation>
        <location evidence="1">Cell membrane</location>
        <topology evidence="1">Multi-pass membrane protein</topology>
    </subcellularLocation>
</comment>
<dbReference type="GO" id="GO:0016763">
    <property type="term" value="F:pentosyltransferase activity"/>
    <property type="evidence" value="ECO:0007669"/>
    <property type="project" value="TreeGrafter"/>
</dbReference>
<keyword evidence="5 8" id="KW-0812">Transmembrane</keyword>
<proteinExistence type="predicted"/>
<dbReference type="GO" id="GO:0009103">
    <property type="term" value="P:lipopolysaccharide biosynthetic process"/>
    <property type="evidence" value="ECO:0007669"/>
    <property type="project" value="UniProtKB-ARBA"/>
</dbReference>
<dbReference type="AlphaFoldDB" id="A0A4Q1BXV0"/>
<feature type="transmembrane region" description="Helical" evidence="8">
    <location>
        <begin position="237"/>
        <end position="256"/>
    </location>
</feature>
<evidence type="ECO:0000256" key="7">
    <source>
        <dbReference type="ARBA" id="ARBA00023136"/>
    </source>
</evidence>
<accession>A0A4Q1BXV0</accession>
<dbReference type="EMBL" id="SDHY01000007">
    <property type="protein sequence ID" value="RXK47177.1"/>
    <property type="molecule type" value="Genomic_DNA"/>
</dbReference>
<feature type="transmembrane region" description="Helical" evidence="8">
    <location>
        <begin position="40"/>
        <end position="59"/>
    </location>
</feature>
<feature type="transmembrane region" description="Helical" evidence="8">
    <location>
        <begin position="66"/>
        <end position="84"/>
    </location>
</feature>
<dbReference type="PANTHER" id="PTHR33908:SF11">
    <property type="entry name" value="MEMBRANE PROTEIN"/>
    <property type="match status" value="1"/>
</dbReference>
<keyword evidence="6 8" id="KW-1133">Transmembrane helix</keyword>
<protein>
    <submittedName>
        <fullName evidence="10">Glycosyltransferase family 39 protein</fullName>
    </submittedName>
</protein>
<dbReference type="Proteomes" id="UP000289455">
    <property type="component" value="Unassembled WGS sequence"/>
</dbReference>
<evidence type="ECO:0000256" key="2">
    <source>
        <dbReference type="ARBA" id="ARBA00022475"/>
    </source>
</evidence>
<evidence type="ECO:0000256" key="6">
    <source>
        <dbReference type="ARBA" id="ARBA00022989"/>
    </source>
</evidence>
<feature type="domain" description="Glycosyltransferase RgtA/B/C/D-like" evidence="9">
    <location>
        <begin position="47"/>
        <end position="204"/>
    </location>
</feature>
<keyword evidence="7 8" id="KW-0472">Membrane</keyword>
<dbReference type="OrthoDB" id="9813729at2"/>